<feature type="transmembrane region" description="Helical" evidence="1">
    <location>
        <begin position="116"/>
        <end position="134"/>
    </location>
</feature>
<evidence type="ECO:0000313" key="2">
    <source>
        <dbReference type="EMBL" id="AYQ54733.1"/>
    </source>
</evidence>
<keyword evidence="1" id="KW-1133">Transmembrane helix</keyword>
<evidence type="ECO:0008006" key="4">
    <source>
        <dbReference type="Google" id="ProtNLM"/>
    </source>
</evidence>
<gene>
    <name evidence="2" type="ORF">BKD89_02790</name>
</gene>
<evidence type="ECO:0000256" key="1">
    <source>
        <dbReference type="SAM" id="Phobius"/>
    </source>
</evidence>
<evidence type="ECO:0000313" key="3">
    <source>
        <dbReference type="Proteomes" id="UP000273278"/>
    </source>
</evidence>
<proteinExistence type="predicted"/>
<feature type="transmembrane region" description="Helical" evidence="1">
    <location>
        <begin position="19"/>
        <end position="44"/>
    </location>
</feature>
<protein>
    <recommendedName>
        <fullName evidence="4">Phosphatidic acid phosphatase type 2/haloperoxidase domain-containing protein</fullName>
    </recommendedName>
</protein>
<reference evidence="2 3" key="1">
    <citation type="submission" date="2016-10" db="EMBL/GenBank/DDBJ databases">
        <title>Complete genome of the TMA-utilizing, human hosted archaeon Methanomethylophilus alvus Gen. nov, sp. nov., strain Mx-05, derived from a pure culture.</title>
        <authorList>
            <person name="Brugere J.-F."/>
            <person name="Ben Hania W."/>
            <person name="Chaudhary P.P."/>
            <person name="Gaci N."/>
            <person name="Borrel G."/>
            <person name="Cao Van Tuat L."/>
            <person name="Fardeau M.-L."/>
            <person name="Harris H.M.B."/>
            <person name="O'Toole P.W."/>
            <person name="Ollivier B."/>
        </authorList>
    </citation>
    <scope>NUCLEOTIDE SEQUENCE [LARGE SCALE GENOMIC DNA]</scope>
    <source>
        <strain evidence="2 3">Mx-05</strain>
    </source>
</reference>
<keyword evidence="1" id="KW-0472">Membrane</keyword>
<dbReference type="GeneID" id="71202620"/>
<dbReference type="OMA" id="WKMSIHA"/>
<feature type="transmembrane region" description="Helical" evidence="1">
    <location>
        <begin position="93"/>
        <end position="110"/>
    </location>
</feature>
<name>A0A3G3IFU7_9ARCH</name>
<feature type="transmembrane region" description="Helical" evidence="1">
    <location>
        <begin position="50"/>
        <end position="72"/>
    </location>
</feature>
<dbReference type="Proteomes" id="UP000273278">
    <property type="component" value="Chromosome"/>
</dbReference>
<dbReference type="RefSeq" id="WP_015504457.1">
    <property type="nucleotide sequence ID" value="NZ_CAYAVH010000013.1"/>
</dbReference>
<dbReference type="AlphaFoldDB" id="A0A3G3IFU7"/>
<accession>A0A3G3IFU7</accession>
<organism evidence="2 3">
    <name type="scientific">Methanomethylophilus alvi</name>
    <dbReference type="NCBI Taxonomy" id="1291540"/>
    <lineage>
        <taxon>Archaea</taxon>
        <taxon>Methanobacteriati</taxon>
        <taxon>Thermoplasmatota</taxon>
        <taxon>Thermoplasmata</taxon>
        <taxon>Methanomassiliicoccales</taxon>
        <taxon>Methanomethylophilaceae</taxon>
        <taxon>Methanomethylophilus</taxon>
    </lineage>
</organism>
<dbReference type="EMBL" id="CP017686">
    <property type="protein sequence ID" value="AYQ54733.1"/>
    <property type="molecule type" value="Genomic_DNA"/>
</dbReference>
<feature type="transmembrane region" description="Helical" evidence="1">
    <location>
        <begin position="146"/>
        <end position="171"/>
    </location>
</feature>
<feature type="transmembrane region" description="Helical" evidence="1">
    <location>
        <begin position="183"/>
        <end position="204"/>
    </location>
</feature>
<sequence length="205" mass="21578">MNDPTCLCKTEMSPGKKRFAAVFSNLVQPPILDIPVLLLINMAADGGAGYAVSASVSLLFATVLPIAVVLYFSKKTGNDDGDIVRREDRIFPLAVAGLIYLAGSVVLIAADAPDVTVAMMVSCLVCTAAVIPITMHWKISLHAMGIMCAAVALTWTFGPVGLLSLSVYPVAMWCRYVLGKHTPMQMAGGTVLGAVLTSAVFFLVA</sequence>
<keyword evidence="1" id="KW-0812">Transmembrane</keyword>